<evidence type="ECO:0000313" key="3">
    <source>
        <dbReference type="EMBL" id="ETP38515.1"/>
    </source>
</evidence>
<dbReference type="InterPro" id="IPR056924">
    <property type="entry name" value="SH3_Tf2-1"/>
</dbReference>
<sequence length="364" mass="39783">MERSIPDNAQTDDAGSTSVNVLTRHGSLTARPGMRTRAATRTAPSPVAEWTSRTLINPRQRRRAVELQPSPDSAPAAEPPPANFDPNPEPQPRDIAAAHGFVDQRDSIIRYVRDAIATAVDRQKEYADQRGRKHLERFNVGDRVLLSTSGITPTSVTNLGANKLAPRFIGPFEILKALSDAYTLQLPTALRLHPTFYVGRLRRYYPATIPSDAVDPPRPHTGDLPTRRAAAAPDDASPFFPASDPPRAGADAASPRRPPTCADPPFERDGPASLVDTVGHARHIVDRILNHAASRAPPTGRGARRRANLIPSQRRYLVRWLGPMPDSWEPRDVLLADVPDCVAAYEADLAPVTDRAEDAPVRRA</sequence>
<proteinExistence type="predicted"/>
<dbReference type="OrthoDB" id="128527at2759"/>
<dbReference type="CDD" id="cd00024">
    <property type="entry name" value="CD_CSD"/>
    <property type="match status" value="1"/>
</dbReference>
<feature type="region of interest" description="Disordered" evidence="1">
    <location>
        <begin position="208"/>
        <end position="268"/>
    </location>
</feature>
<protein>
    <recommendedName>
        <fullName evidence="2">Chromo domain-containing protein</fullName>
    </recommendedName>
</protein>
<evidence type="ECO:0000259" key="2">
    <source>
        <dbReference type="SMART" id="SM00298"/>
    </source>
</evidence>
<feature type="compositionally biased region" description="Pro residues" evidence="1">
    <location>
        <begin position="77"/>
        <end position="90"/>
    </location>
</feature>
<dbReference type="Pfam" id="PF24626">
    <property type="entry name" value="SH3_Tf2-1"/>
    <property type="match status" value="1"/>
</dbReference>
<dbReference type="Gene3D" id="2.40.50.40">
    <property type="match status" value="1"/>
</dbReference>
<dbReference type="SMART" id="SM00298">
    <property type="entry name" value="CHROMO"/>
    <property type="match status" value="1"/>
</dbReference>
<dbReference type="AlphaFoldDB" id="W2YUM4"/>
<name>W2YUM4_PHYNI</name>
<feature type="region of interest" description="Disordered" evidence="1">
    <location>
        <begin position="1"/>
        <end position="94"/>
    </location>
</feature>
<feature type="compositionally biased region" description="Polar residues" evidence="1">
    <location>
        <begin position="7"/>
        <end position="21"/>
    </location>
</feature>
<comment type="caution">
    <text evidence="3">The sequence shown here is derived from an EMBL/GenBank/DDBJ whole genome shotgun (WGS) entry which is preliminary data.</text>
</comment>
<evidence type="ECO:0000313" key="4">
    <source>
        <dbReference type="Proteomes" id="UP000018948"/>
    </source>
</evidence>
<feature type="domain" description="Chromo" evidence="2">
    <location>
        <begin position="281"/>
        <end position="350"/>
    </location>
</feature>
<organism evidence="3 4">
    <name type="scientific">Phytophthora nicotianae P10297</name>
    <dbReference type="NCBI Taxonomy" id="1317064"/>
    <lineage>
        <taxon>Eukaryota</taxon>
        <taxon>Sar</taxon>
        <taxon>Stramenopiles</taxon>
        <taxon>Oomycota</taxon>
        <taxon>Peronosporomycetes</taxon>
        <taxon>Peronosporales</taxon>
        <taxon>Peronosporaceae</taxon>
        <taxon>Phytophthora</taxon>
    </lineage>
</organism>
<dbReference type="InterPro" id="IPR000953">
    <property type="entry name" value="Chromo/chromo_shadow_dom"/>
</dbReference>
<dbReference type="SUPFAM" id="SSF54160">
    <property type="entry name" value="Chromo domain-like"/>
    <property type="match status" value="1"/>
</dbReference>
<reference evidence="3 4" key="1">
    <citation type="submission" date="2013-11" db="EMBL/GenBank/DDBJ databases">
        <title>The Genome Sequence of Phytophthora parasitica P10297.</title>
        <authorList>
            <consortium name="The Broad Institute Genomics Platform"/>
            <person name="Russ C."/>
            <person name="Tyler B."/>
            <person name="Panabieres F."/>
            <person name="Shan W."/>
            <person name="Tripathy S."/>
            <person name="Grunwald N."/>
            <person name="Machado M."/>
            <person name="Johnson C.S."/>
            <person name="Walker B."/>
            <person name="Young S.K."/>
            <person name="Zeng Q."/>
            <person name="Gargeya S."/>
            <person name="Fitzgerald M."/>
            <person name="Haas B."/>
            <person name="Abouelleil A."/>
            <person name="Allen A.W."/>
            <person name="Alvarado L."/>
            <person name="Arachchi H.M."/>
            <person name="Berlin A.M."/>
            <person name="Chapman S.B."/>
            <person name="Gainer-Dewar J."/>
            <person name="Goldberg J."/>
            <person name="Griggs A."/>
            <person name="Gujja S."/>
            <person name="Hansen M."/>
            <person name="Howarth C."/>
            <person name="Imamovic A."/>
            <person name="Ireland A."/>
            <person name="Larimer J."/>
            <person name="McCowan C."/>
            <person name="Murphy C."/>
            <person name="Pearson M."/>
            <person name="Poon T.W."/>
            <person name="Priest M."/>
            <person name="Roberts A."/>
            <person name="Saif S."/>
            <person name="Shea T."/>
            <person name="Sisk P."/>
            <person name="Sykes S."/>
            <person name="Wortman J."/>
            <person name="Nusbaum C."/>
            <person name="Birren B."/>
        </authorList>
    </citation>
    <scope>NUCLEOTIDE SEQUENCE [LARGE SCALE GENOMIC DNA]</scope>
    <source>
        <strain evidence="3 4">P10297</strain>
    </source>
</reference>
<evidence type="ECO:0000256" key="1">
    <source>
        <dbReference type="SAM" id="MobiDB-lite"/>
    </source>
</evidence>
<dbReference type="PANTHER" id="PTHR46148:SF52">
    <property type="entry name" value="OS04G0603800 PROTEIN"/>
    <property type="match status" value="1"/>
</dbReference>
<dbReference type="EMBL" id="ANIY01002910">
    <property type="protein sequence ID" value="ETP38515.1"/>
    <property type="molecule type" value="Genomic_DNA"/>
</dbReference>
<dbReference type="InterPro" id="IPR016197">
    <property type="entry name" value="Chromo-like_dom_sf"/>
</dbReference>
<feature type="compositionally biased region" description="Low complexity" evidence="1">
    <location>
        <begin position="227"/>
        <end position="248"/>
    </location>
</feature>
<accession>W2YUM4</accession>
<dbReference type="Proteomes" id="UP000018948">
    <property type="component" value="Unassembled WGS sequence"/>
</dbReference>
<dbReference type="PANTHER" id="PTHR46148">
    <property type="entry name" value="CHROMO DOMAIN-CONTAINING PROTEIN"/>
    <property type="match status" value="1"/>
</dbReference>
<gene>
    <name evidence="3" type="ORF">F442_13895</name>
</gene>